<feature type="transmembrane region" description="Helical" evidence="1">
    <location>
        <begin position="302"/>
        <end position="326"/>
    </location>
</feature>
<dbReference type="STRING" id="1792290.MSP8886_01781"/>
<gene>
    <name evidence="3" type="ORF">MSP8886_01781</name>
</gene>
<keyword evidence="1" id="KW-0812">Transmembrane</keyword>
<dbReference type="SUPFAM" id="SSF53300">
    <property type="entry name" value="vWA-like"/>
    <property type="match status" value="1"/>
</dbReference>
<keyword evidence="1" id="KW-0472">Membrane</keyword>
<dbReference type="InterPro" id="IPR033881">
    <property type="entry name" value="vWA_BatA_type"/>
</dbReference>
<dbReference type="PROSITE" id="PS50234">
    <property type="entry name" value="VWFA"/>
    <property type="match status" value="1"/>
</dbReference>
<name>A0A1A8TE64_9GAMM</name>
<feature type="domain" description="VWFA" evidence="2">
    <location>
        <begin position="89"/>
        <end position="283"/>
    </location>
</feature>
<protein>
    <submittedName>
        <fullName evidence="3">von Willebrand factor type A domain protein</fullName>
    </submittedName>
</protein>
<dbReference type="Gene3D" id="3.40.50.410">
    <property type="entry name" value="von Willebrand factor, type A domain"/>
    <property type="match status" value="1"/>
</dbReference>
<dbReference type="Pfam" id="PF07584">
    <property type="entry name" value="BatA"/>
    <property type="match status" value="1"/>
</dbReference>
<evidence type="ECO:0000313" key="3">
    <source>
        <dbReference type="EMBL" id="SBS30347.1"/>
    </source>
</evidence>
<dbReference type="RefSeq" id="WP_067015148.1">
    <property type="nucleotide sequence ID" value="NZ_FLOB01000003.1"/>
</dbReference>
<dbReference type="Proteomes" id="UP000092544">
    <property type="component" value="Unassembled WGS sequence"/>
</dbReference>
<feature type="transmembrane region" description="Helical" evidence="1">
    <location>
        <begin position="6"/>
        <end position="26"/>
    </location>
</feature>
<dbReference type="EMBL" id="FLOB01000003">
    <property type="protein sequence ID" value="SBS30347.1"/>
    <property type="molecule type" value="Genomic_DNA"/>
</dbReference>
<dbReference type="InterPro" id="IPR002035">
    <property type="entry name" value="VWF_A"/>
</dbReference>
<dbReference type="InterPro" id="IPR036465">
    <property type="entry name" value="vWFA_dom_sf"/>
</dbReference>
<sequence length="337" mass="38044">MFELTWPWFLCLLPVPVLFHFLPTVARKDQSIWFPNAQYLQNHEEKRPSKHAIRLPLIFLLLAWICLVVGIARPVWRGAPTQVIPSGRDIMIALDLSGSMQVKDMKLNNQPVDRLTAEKWVLSNFIKKRRGDRIGLIVFGTKAYLEAPFSFDTKTINQLVQETQIGFAGQQTAIGDAIGLAIQRMENKPDDKKVLILMTDGANTAGQVNPEQAADFAASQHLKIYTIGIGADRMVVQGFFGPQTINPSSDLDEKLLKSIAHKTGGQFFRARNTQDLKRIYADINKLEPTKAQPIWQRPITSYFHWLGLASLVFFALTLLTSGKLSLSRFKSSMRKRP</sequence>
<dbReference type="AlphaFoldDB" id="A0A1A8TE64"/>
<evidence type="ECO:0000259" key="2">
    <source>
        <dbReference type="PROSITE" id="PS50234"/>
    </source>
</evidence>
<evidence type="ECO:0000313" key="4">
    <source>
        <dbReference type="Proteomes" id="UP000092544"/>
    </source>
</evidence>
<organism evidence="3 4">
    <name type="scientific">Marinomonas spartinae</name>
    <dbReference type="NCBI Taxonomy" id="1792290"/>
    <lineage>
        <taxon>Bacteria</taxon>
        <taxon>Pseudomonadati</taxon>
        <taxon>Pseudomonadota</taxon>
        <taxon>Gammaproteobacteria</taxon>
        <taxon>Oceanospirillales</taxon>
        <taxon>Oceanospirillaceae</taxon>
        <taxon>Marinomonas</taxon>
    </lineage>
</organism>
<proteinExistence type="predicted"/>
<reference evidence="3 4" key="1">
    <citation type="submission" date="2016-06" db="EMBL/GenBank/DDBJ databases">
        <authorList>
            <person name="Kjaerup R.B."/>
            <person name="Dalgaard T.S."/>
            <person name="Juul-Madsen H.R."/>
        </authorList>
    </citation>
    <scope>NUCLEOTIDE SEQUENCE [LARGE SCALE GENOMIC DNA]</scope>
    <source>
        <strain evidence="3 4">CECT 8886</strain>
    </source>
</reference>
<dbReference type="OrthoDB" id="6206554at2"/>
<dbReference type="InterPro" id="IPR024163">
    <property type="entry name" value="Aerotolerance_reg_N"/>
</dbReference>
<dbReference type="PANTHER" id="PTHR22550:SF18">
    <property type="entry name" value="VWFA DOMAIN-CONTAINING PROTEIN"/>
    <property type="match status" value="1"/>
</dbReference>
<keyword evidence="1" id="KW-1133">Transmembrane helix</keyword>
<feature type="transmembrane region" description="Helical" evidence="1">
    <location>
        <begin position="55"/>
        <end position="76"/>
    </location>
</feature>
<keyword evidence="4" id="KW-1185">Reference proteome</keyword>
<dbReference type="Pfam" id="PF00092">
    <property type="entry name" value="VWA"/>
    <property type="match status" value="1"/>
</dbReference>
<evidence type="ECO:0000256" key="1">
    <source>
        <dbReference type="SAM" id="Phobius"/>
    </source>
</evidence>
<dbReference type="PANTHER" id="PTHR22550">
    <property type="entry name" value="SPORE GERMINATION PROTEIN"/>
    <property type="match status" value="1"/>
</dbReference>
<accession>A0A1A8TE64</accession>
<dbReference type="SMART" id="SM00327">
    <property type="entry name" value="VWA"/>
    <property type="match status" value="1"/>
</dbReference>
<dbReference type="InterPro" id="IPR050768">
    <property type="entry name" value="UPF0353/GerABKA_families"/>
</dbReference>
<dbReference type="CDD" id="cd01467">
    <property type="entry name" value="vWA_BatA_type"/>
    <property type="match status" value="1"/>
</dbReference>